<evidence type="ECO:0000313" key="12">
    <source>
        <dbReference type="Proteomes" id="UP001153709"/>
    </source>
</evidence>
<protein>
    <recommendedName>
        <fullName evidence="7">Lipase</fullName>
    </recommendedName>
</protein>
<proteinExistence type="inferred from homology"/>
<evidence type="ECO:0000259" key="10">
    <source>
        <dbReference type="Pfam" id="PF04083"/>
    </source>
</evidence>
<dbReference type="Gene3D" id="3.40.50.1820">
    <property type="entry name" value="alpha/beta hydrolase"/>
    <property type="match status" value="1"/>
</dbReference>
<accession>A0A9N9TDM5</accession>
<dbReference type="AlphaFoldDB" id="A0A9N9TDM5"/>
<feature type="chain" id="PRO_5040265038" description="Lipase" evidence="9">
    <location>
        <begin position="22"/>
        <end position="403"/>
    </location>
</feature>
<dbReference type="InterPro" id="IPR006693">
    <property type="entry name" value="AB_hydrolase_lipase"/>
</dbReference>
<feature type="active site" description="Nucleophile" evidence="8">
    <location>
        <position position="170"/>
    </location>
</feature>
<feature type="active site" description="Charge relay system" evidence="8">
    <location>
        <position position="345"/>
    </location>
</feature>
<evidence type="ECO:0000256" key="2">
    <source>
        <dbReference type="ARBA" id="ARBA00022729"/>
    </source>
</evidence>
<dbReference type="PANTHER" id="PTHR11005">
    <property type="entry name" value="LYSOSOMAL ACID LIPASE-RELATED"/>
    <property type="match status" value="1"/>
</dbReference>
<keyword evidence="2 9" id="KW-0732">Signal</keyword>
<keyword evidence="4 7" id="KW-0442">Lipid degradation</keyword>
<sequence>MLKCLMIFCSILQLNFLFAEAFDFQFHPDSRLSITQTLTKYGYPVETHHVVTEDDYIITIFRIPHGKNSTKTHKYPVILVPGTCGCSENFIAAGIDHGIGYYLSDRGFDVWLTNTRGNLHANKHKTMDPEKDRKFWNFGWHEVAIYDTTALVDYILNVTNASQAFYIGHSQGTTSYFAFVAEKPEYNKKIKLAVHLAPSVIYRKFRSPAVFLGKHSSLIEKITKALDFHYLFPKPISMFLNFLLKTLCAEMTIFVDICYMILYFGDYSKSNLIEPKNVQMIMQTVPAGCSVKELVHYFQIVHSGLFAKFDYGPKGNIKKYGTHTPPLYNLSNVLAPVSLFVANKDNLVPLEGVRDLITMLPNVESVNEILIDSFNHVDFIFSSITTQYINEPVNQLFMKYLKK</sequence>
<keyword evidence="5" id="KW-0443">Lipid metabolism</keyword>
<evidence type="ECO:0000256" key="9">
    <source>
        <dbReference type="SAM" id="SignalP"/>
    </source>
</evidence>
<dbReference type="OrthoDB" id="9974421at2759"/>
<evidence type="ECO:0000256" key="4">
    <source>
        <dbReference type="ARBA" id="ARBA00022963"/>
    </source>
</evidence>
<evidence type="ECO:0000256" key="7">
    <source>
        <dbReference type="PIRNR" id="PIRNR000862"/>
    </source>
</evidence>
<organism evidence="11 12">
    <name type="scientific">Diabrotica balteata</name>
    <name type="common">Banded cucumber beetle</name>
    <dbReference type="NCBI Taxonomy" id="107213"/>
    <lineage>
        <taxon>Eukaryota</taxon>
        <taxon>Metazoa</taxon>
        <taxon>Ecdysozoa</taxon>
        <taxon>Arthropoda</taxon>
        <taxon>Hexapoda</taxon>
        <taxon>Insecta</taxon>
        <taxon>Pterygota</taxon>
        <taxon>Neoptera</taxon>
        <taxon>Endopterygota</taxon>
        <taxon>Coleoptera</taxon>
        <taxon>Polyphaga</taxon>
        <taxon>Cucujiformia</taxon>
        <taxon>Chrysomeloidea</taxon>
        <taxon>Chrysomelidae</taxon>
        <taxon>Galerucinae</taxon>
        <taxon>Diabroticina</taxon>
        <taxon>Diabroticites</taxon>
        <taxon>Diabrotica</taxon>
    </lineage>
</organism>
<keyword evidence="3 7" id="KW-0378">Hydrolase</keyword>
<comment type="similarity">
    <text evidence="1 7">Belongs to the AB hydrolase superfamily. Lipase family.</text>
</comment>
<dbReference type="InterPro" id="IPR025483">
    <property type="entry name" value="Lipase_euk"/>
</dbReference>
<dbReference type="Pfam" id="PF04083">
    <property type="entry name" value="Abhydro_lipase"/>
    <property type="match status" value="1"/>
</dbReference>
<evidence type="ECO:0000256" key="5">
    <source>
        <dbReference type="ARBA" id="ARBA00023098"/>
    </source>
</evidence>
<evidence type="ECO:0000256" key="8">
    <source>
        <dbReference type="PIRSR" id="PIRSR000862-1"/>
    </source>
</evidence>
<dbReference type="InterPro" id="IPR029058">
    <property type="entry name" value="AB_hydrolase_fold"/>
</dbReference>
<evidence type="ECO:0000256" key="3">
    <source>
        <dbReference type="ARBA" id="ARBA00022801"/>
    </source>
</evidence>
<dbReference type="Proteomes" id="UP001153709">
    <property type="component" value="Chromosome 9"/>
</dbReference>
<feature type="signal peptide" evidence="9">
    <location>
        <begin position="1"/>
        <end position="21"/>
    </location>
</feature>
<evidence type="ECO:0000313" key="11">
    <source>
        <dbReference type="EMBL" id="CAG9840504.1"/>
    </source>
</evidence>
<dbReference type="FunFam" id="3.40.50.1820:FF:000057">
    <property type="entry name" value="Lipase"/>
    <property type="match status" value="1"/>
</dbReference>
<keyword evidence="6" id="KW-0325">Glycoprotein</keyword>
<dbReference type="PIRSF" id="PIRSF000862">
    <property type="entry name" value="Steryl_ester_lip"/>
    <property type="match status" value="1"/>
</dbReference>
<evidence type="ECO:0000256" key="6">
    <source>
        <dbReference type="ARBA" id="ARBA00023180"/>
    </source>
</evidence>
<dbReference type="EMBL" id="OU898284">
    <property type="protein sequence ID" value="CAG9840504.1"/>
    <property type="molecule type" value="Genomic_DNA"/>
</dbReference>
<feature type="domain" description="Partial AB-hydrolase lipase" evidence="10">
    <location>
        <begin position="34"/>
        <end position="92"/>
    </location>
</feature>
<gene>
    <name evidence="11" type="ORF">DIABBA_LOCUS13143</name>
</gene>
<dbReference type="GO" id="GO:0016042">
    <property type="term" value="P:lipid catabolic process"/>
    <property type="evidence" value="ECO:0007669"/>
    <property type="project" value="UniProtKB-KW"/>
</dbReference>
<keyword evidence="12" id="KW-1185">Reference proteome</keyword>
<dbReference type="SUPFAM" id="SSF53474">
    <property type="entry name" value="alpha/beta-Hydrolases"/>
    <property type="match status" value="1"/>
</dbReference>
<evidence type="ECO:0000256" key="1">
    <source>
        <dbReference type="ARBA" id="ARBA00010701"/>
    </source>
</evidence>
<dbReference type="GO" id="GO:0016788">
    <property type="term" value="F:hydrolase activity, acting on ester bonds"/>
    <property type="evidence" value="ECO:0007669"/>
    <property type="project" value="InterPro"/>
</dbReference>
<name>A0A9N9TDM5_DIABA</name>
<reference evidence="11" key="1">
    <citation type="submission" date="2022-01" db="EMBL/GenBank/DDBJ databases">
        <authorList>
            <person name="King R."/>
        </authorList>
    </citation>
    <scope>NUCLEOTIDE SEQUENCE</scope>
</reference>
<feature type="active site" description="Charge relay system" evidence="8">
    <location>
        <position position="376"/>
    </location>
</feature>